<dbReference type="EMBL" id="CAAALY010261414">
    <property type="protein sequence ID" value="VEL39491.1"/>
    <property type="molecule type" value="Genomic_DNA"/>
</dbReference>
<gene>
    <name evidence="1" type="ORF">PXEA_LOCUS32931</name>
</gene>
<protein>
    <submittedName>
        <fullName evidence="1">Uncharacterized protein</fullName>
    </submittedName>
</protein>
<evidence type="ECO:0000313" key="2">
    <source>
        <dbReference type="Proteomes" id="UP000784294"/>
    </source>
</evidence>
<dbReference type="AlphaFoldDB" id="A0A3S5BTQ8"/>
<keyword evidence="2" id="KW-1185">Reference proteome</keyword>
<dbReference type="Proteomes" id="UP000784294">
    <property type="component" value="Unassembled WGS sequence"/>
</dbReference>
<evidence type="ECO:0000313" key="1">
    <source>
        <dbReference type="EMBL" id="VEL39491.1"/>
    </source>
</evidence>
<proteinExistence type="predicted"/>
<reference evidence="1" key="1">
    <citation type="submission" date="2018-11" db="EMBL/GenBank/DDBJ databases">
        <authorList>
            <consortium name="Pathogen Informatics"/>
        </authorList>
    </citation>
    <scope>NUCLEOTIDE SEQUENCE</scope>
</reference>
<name>A0A3S5BTQ8_9PLAT</name>
<comment type="caution">
    <text evidence="1">The sequence shown here is derived from an EMBL/GenBank/DDBJ whole genome shotgun (WGS) entry which is preliminary data.</text>
</comment>
<organism evidence="1 2">
    <name type="scientific">Protopolystoma xenopodis</name>
    <dbReference type="NCBI Taxonomy" id="117903"/>
    <lineage>
        <taxon>Eukaryota</taxon>
        <taxon>Metazoa</taxon>
        <taxon>Spiralia</taxon>
        <taxon>Lophotrochozoa</taxon>
        <taxon>Platyhelminthes</taxon>
        <taxon>Monogenea</taxon>
        <taxon>Polyopisthocotylea</taxon>
        <taxon>Polystomatidea</taxon>
        <taxon>Polystomatidae</taxon>
        <taxon>Protopolystoma</taxon>
    </lineage>
</organism>
<accession>A0A3S5BTQ8</accession>
<sequence>MLRFNIGPLTWYILIPLAGIDSSAYLQLDTKQRQQCLLCYQDGRFIQLSSLRVIVLTAPANDVVTIHQREPIALASRDFVARQCTLPFQGLDLPKSPFVHIHHIHPFLAPTLRQHISPRRQSSHGHRPRSIGLEGTPIYSELDPPEQETIVVANMKVGTLEKVGLPGSILEEAGNGQSSSVKVSAALMTASALREYMQSDVSCTDHPPSKAVFILGHIK</sequence>